<dbReference type="EMBL" id="CARXXK010000003">
    <property type="protein sequence ID" value="CAI6361393.1"/>
    <property type="molecule type" value="Genomic_DNA"/>
</dbReference>
<evidence type="ECO:0000256" key="6">
    <source>
        <dbReference type="SAM" id="Coils"/>
    </source>
</evidence>
<reference evidence="8 9" key="1">
    <citation type="submission" date="2023-01" db="EMBL/GenBank/DDBJ databases">
        <authorList>
            <person name="Whitehead M."/>
        </authorList>
    </citation>
    <scope>NUCLEOTIDE SEQUENCE [LARGE SCALE GENOMIC DNA]</scope>
</reference>
<dbReference type="SMART" id="SM00980">
    <property type="entry name" value="THAP"/>
    <property type="match status" value="1"/>
</dbReference>
<dbReference type="Gene3D" id="6.20.210.20">
    <property type="entry name" value="THAP domain"/>
    <property type="match status" value="1"/>
</dbReference>
<dbReference type="AlphaFoldDB" id="A0AAV0X074"/>
<evidence type="ECO:0000256" key="2">
    <source>
        <dbReference type="ARBA" id="ARBA00022771"/>
    </source>
</evidence>
<dbReference type="PANTHER" id="PTHR46927:SF3">
    <property type="entry name" value="THAP-TYPE DOMAIN-CONTAINING PROTEIN"/>
    <property type="match status" value="1"/>
</dbReference>
<evidence type="ECO:0000259" key="7">
    <source>
        <dbReference type="PROSITE" id="PS50950"/>
    </source>
</evidence>
<dbReference type="InterPro" id="IPR052224">
    <property type="entry name" value="THAP_domain_protein"/>
</dbReference>
<dbReference type="InterPro" id="IPR006612">
    <property type="entry name" value="THAP_Znf"/>
</dbReference>
<gene>
    <name evidence="8" type="ORF">MEUPH1_LOCUS16578</name>
</gene>
<evidence type="ECO:0000313" key="8">
    <source>
        <dbReference type="EMBL" id="CAI6361393.1"/>
    </source>
</evidence>
<dbReference type="PROSITE" id="PS50950">
    <property type="entry name" value="ZF_THAP"/>
    <property type="match status" value="1"/>
</dbReference>
<dbReference type="GO" id="GO:0008270">
    <property type="term" value="F:zinc ion binding"/>
    <property type="evidence" value="ECO:0007669"/>
    <property type="project" value="UniProtKB-KW"/>
</dbReference>
<evidence type="ECO:0000256" key="4">
    <source>
        <dbReference type="ARBA" id="ARBA00023125"/>
    </source>
</evidence>
<dbReference type="Pfam" id="PF05485">
    <property type="entry name" value="THAP"/>
    <property type="match status" value="1"/>
</dbReference>
<dbReference type="SMART" id="SM00692">
    <property type="entry name" value="DM3"/>
    <property type="match status" value="1"/>
</dbReference>
<proteinExistence type="predicted"/>
<name>A0AAV0X074_9HEMI</name>
<protein>
    <recommendedName>
        <fullName evidence="7">THAP-type domain-containing protein</fullName>
    </recommendedName>
</protein>
<comment type="caution">
    <text evidence="8">The sequence shown here is derived from an EMBL/GenBank/DDBJ whole genome shotgun (WGS) entry which is preliminary data.</text>
</comment>
<evidence type="ECO:0000256" key="3">
    <source>
        <dbReference type="ARBA" id="ARBA00022833"/>
    </source>
</evidence>
<accession>A0AAV0X074</accession>
<dbReference type="SUPFAM" id="SSF57716">
    <property type="entry name" value="Glucocorticoid receptor-like (DNA-binding domain)"/>
    <property type="match status" value="1"/>
</dbReference>
<feature type="coiled-coil region" evidence="6">
    <location>
        <begin position="187"/>
        <end position="228"/>
    </location>
</feature>
<keyword evidence="6" id="KW-0175">Coiled coil</keyword>
<organism evidence="8 9">
    <name type="scientific">Macrosiphum euphorbiae</name>
    <name type="common">potato aphid</name>
    <dbReference type="NCBI Taxonomy" id="13131"/>
    <lineage>
        <taxon>Eukaryota</taxon>
        <taxon>Metazoa</taxon>
        <taxon>Ecdysozoa</taxon>
        <taxon>Arthropoda</taxon>
        <taxon>Hexapoda</taxon>
        <taxon>Insecta</taxon>
        <taxon>Pterygota</taxon>
        <taxon>Neoptera</taxon>
        <taxon>Paraneoptera</taxon>
        <taxon>Hemiptera</taxon>
        <taxon>Sternorrhyncha</taxon>
        <taxon>Aphidomorpha</taxon>
        <taxon>Aphidoidea</taxon>
        <taxon>Aphididae</taxon>
        <taxon>Macrosiphini</taxon>
        <taxon>Macrosiphum</taxon>
    </lineage>
</organism>
<keyword evidence="3" id="KW-0862">Zinc</keyword>
<dbReference type="GO" id="GO:0003677">
    <property type="term" value="F:DNA binding"/>
    <property type="evidence" value="ECO:0007669"/>
    <property type="project" value="UniProtKB-UniRule"/>
</dbReference>
<evidence type="ECO:0000256" key="5">
    <source>
        <dbReference type="PROSITE-ProRule" id="PRU00309"/>
    </source>
</evidence>
<keyword evidence="4 5" id="KW-0238">DNA-binding</keyword>
<feature type="domain" description="THAP-type" evidence="7">
    <location>
        <begin position="1"/>
        <end position="85"/>
    </location>
</feature>
<keyword evidence="2 5" id="KW-0863">Zinc-finger</keyword>
<dbReference type="PANTHER" id="PTHR46927">
    <property type="entry name" value="AGAP005574-PA"/>
    <property type="match status" value="1"/>
</dbReference>
<evidence type="ECO:0000256" key="1">
    <source>
        <dbReference type="ARBA" id="ARBA00022723"/>
    </source>
</evidence>
<keyword evidence="1" id="KW-0479">Metal-binding</keyword>
<sequence>MVCSCSVHLCTNRSKPGPRKIHFFSFPLKNSERTQQWVNAVGRKGFIPTKHSKVCSDHFYQNDFEHKIGGSYLLKLKVTAVPSIFPNYSAIISKAKKQYLEVEPFQVAVCSSYIACNETNEPEMLNDGDCVIDDDTTSVKIISPLESTSKIQECNLSTQNSSPSKVSCTHSLINISLPKSPSTSPSKSELKKKIKTLQQRVRRQNKSIKNLKDLLKGKKNLIEKKSEELLIEKKSEELLIEKFDCTTVDIFQIC</sequence>
<keyword evidence="9" id="KW-1185">Reference proteome</keyword>
<dbReference type="InterPro" id="IPR038441">
    <property type="entry name" value="THAP_Znf_sf"/>
</dbReference>
<evidence type="ECO:0000313" key="9">
    <source>
        <dbReference type="Proteomes" id="UP001160148"/>
    </source>
</evidence>
<dbReference type="Proteomes" id="UP001160148">
    <property type="component" value="Unassembled WGS sequence"/>
</dbReference>